<gene>
    <name evidence="2" type="ORF">FGM00_08690</name>
</gene>
<dbReference type="GO" id="GO:0006631">
    <property type="term" value="P:fatty acid metabolic process"/>
    <property type="evidence" value="ECO:0007669"/>
    <property type="project" value="TreeGrafter"/>
</dbReference>
<proteinExistence type="predicted"/>
<keyword evidence="3" id="KW-1185">Reference proteome</keyword>
<dbReference type="InterPro" id="IPR000873">
    <property type="entry name" value="AMP-dep_synth/lig_dom"/>
</dbReference>
<protein>
    <submittedName>
        <fullName evidence="2">AMP-binding protein</fullName>
    </submittedName>
</protein>
<reference evidence="2 3" key="1">
    <citation type="submission" date="2019-05" db="EMBL/GenBank/DDBJ databases">
        <title>Genome sequencing of F202Z8.</title>
        <authorList>
            <person name="Kwon Y.M."/>
        </authorList>
    </citation>
    <scope>NUCLEOTIDE SEQUENCE [LARGE SCALE GENOMIC DNA]</scope>
    <source>
        <strain evidence="2 3">F202Z8</strain>
    </source>
</reference>
<accession>A0A5B7STI5</accession>
<dbReference type="PANTHER" id="PTHR43201">
    <property type="entry name" value="ACYL-COA SYNTHETASE"/>
    <property type="match status" value="1"/>
</dbReference>
<organism evidence="2 3">
    <name type="scientific">Aggregatimonas sangjinii</name>
    <dbReference type="NCBI Taxonomy" id="2583587"/>
    <lineage>
        <taxon>Bacteria</taxon>
        <taxon>Pseudomonadati</taxon>
        <taxon>Bacteroidota</taxon>
        <taxon>Flavobacteriia</taxon>
        <taxon>Flavobacteriales</taxon>
        <taxon>Flavobacteriaceae</taxon>
        <taxon>Aggregatimonas</taxon>
    </lineage>
</organism>
<evidence type="ECO:0000259" key="1">
    <source>
        <dbReference type="Pfam" id="PF00501"/>
    </source>
</evidence>
<dbReference type="AlphaFoldDB" id="A0A5B7STI5"/>
<dbReference type="Gene3D" id="3.30.300.30">
    <property type="match status" value="1"/>
</dbReference>
<feature type="domain" description="AMP-dependent synthetase/ligase" evidence="1">
    <location>
        <begin position="61"/>
        <end position="205"/>
    </location>
</feature>
<dbReference type="OrthoDB" id="8870348at2"/>
<name>A0A5B7STI5_9FLAO</name>
<dbReference type="SUPFAM" id="SSF56801">
    <property type="entry name" value="Acetyl-CoA synthetase-like"/>
    <property type="match status" value="1"/>
</dbReference>
<dbReference type="InterPro" id="IPR042099">
    <property type="entry name" value="ANL_N_sf"/>
</dbReference>
<dbReference type="PANTHER" id="PTHR43201:SF32">
    <property type="entry name" value="2-SUCCINYLBENZOATE--COA LIGASE, CHLOROPLASTIC_PEROXISOMAL"/>
    <property type="match status" value="1"/>
</dbReference>
<dbReference type="GO" id="GO:0031956">
    <property type="term" value="F:medium-chain fatty acid-CoA ligase activity"/>
    <property type="evidence" value="ECO:0007669"/>
    <property type="project" value="TreeGrafter"/>
</dbReference>
<evidence type="ECO:0000313" key="3">
    <source>
        <dbReference type="Proteomes" id="UP000310017"/>
    </source>
</evidence>
<dbReference type="Proteomes" id="UP000310017">
    <property type="component" value="Chromosome"/>
</dbReference>
<dbReference type="KEGG" id="asag:FGM00_08690"/>
<dbReference type="InterPro" id="IPR045851">
    <property type="entry name" value="AMP-bd_C_sf"/>
</dbReference>
<sequence length="361" mass="40435">MDCLKFNKVHSDFRFNGISYTKEVLKEAAYSFIKEGEPYEKDIGQFLLDWLDDSQTVEVRTSGSTGTPKRIRLQKYHMRNSALATGEFFGLRPGSSALLCLSADYIAGKMMLVRALVLGLHLDSMAPVSNPLHLNRKKYDFGAFVPMQLQNATEQIGNIRTLLVGGAALPAPLKQKSRNSATRIFETYGMTETITHVAVKEIGSGFNTENETESFKALPDVVFSVDKRNCLIIEAPRVSEQPVITNDVVHLISETEFEWLGRYDNVVNSGGVKLFPEQIEQKLENIIEKRFFVVGIPDDQLGQKLILVIEGETDLDILKQKIATLSSFGKFETPREIIALPQFLETETGKVQRQLTIDGLL</sequence>
<dbReference type="EMBL" id="CP040710">
    <property type="protein sequence ID" value="QCX00180.1"/>
    <property type="molecule type" value="Genomic_DNA"/>
</dbReference>
<evidence type="ECO:0000313" key="2">
    <source>
        <dbReference type="EMBL" id="QCX00180.1"/>
    </source>
</evidence>
<dbReference type="Pfam" id="PF00501">
    <property type="entry name" value="AMP-binding"/>
    <property type="match status" value="1"/>
</dbReference>
<dbReference type="Gene3D" id="3.40.50.12780">
    <property type="entry name" value="N-terminal domain of ligase-like"/>
    <property type="match status" value="1"/>
</dbReference>